<protein>
    <recommendedName>
        <fullName evidence="5">O-antigen ligase-like membrane protein</fullName>
    </recommendedName>
</protein>
<keyword evidence="4" id="KW-1185">Reference proteome</keyword>
<feature type="transmembrane region" description="Helical" evidence="2">
    <location>
        <begin position="352"/>
        <end position="375"/>
    </location>
</feature>
<feature type="transmembrane region" description="Helical" evidence="2">
    <location>
        <begin position="152"/>
        <end position="169"/>
    </location>
</feature>
<feature type="transmembrane region" description="Helical" evidence="2">
    <location>
        <begin position="82"/>
        <end position="101"/>
    </location>
</feature>
<dbReference type="EMBL" id="QGDQ01000004">
    <property type="protein sequence ID" value="PWJ55126.1"/>
    <property type="molecule type" value="Genomic_DNA"/>
</dbReference>
<dbReference type="RefSeq" id="WP_109773213.1">
    <property type="nucleotide sequence ID" value="NZ_QGDQ01000004.1"/>
</dbReference>
<dbReference type="Proteomes" id="UP000245469">
    <property type="component" value="Unassembled WGS sequence"/>
</dbReference>
<feature type="transmembrane region" description="Helical" evidence="2">
    <location>
        <begin position="288"/>
        <end position="311"/>
    </location>
</feature>
<reference evidence="3 4" key="1">
    <citation type="submission" date="2018-03" db="EMBL/GenBank/DDBJ databases">
        <title>Genomic Encyclopedia of Archaeal and Bacterial Type Strains, Phase II (KMG-II): from individual species to whole genera.</title>
        <authorList>
            <person name="Goeker M."/>
        </authorList>
    </citation>
    <scope>NUCLEOTIDE SEQUENCE [LARGE SCALE GENOMIC DNA]</scope>
    <source>
        <strain evidence="3 4">DSM 44889</strain>
    </source>
</reference>
<comment type="caution">
    <text evidence="3">The sequence shown here is derived from an EMBL/GenBank/DDBJ whole genome shotgun (WGS) entry which is preliminary data.</text>
</comment>
<organism evidence="3 4">
    <name type="scientific">Quadrisphaera granulorum</name>
    <dbReference type="NCBI Taxonomy" id="317664"/>
    <lineage>
        <taxon>Bacteria</taxon>
        <taxon>Bacillati</taxon>
        <taxon>Actinomycetota</taxon>
        <taxon>Actinomycetes</taxon>
        <taxon>Kineosporiales</taxon>
        <taxon>Kineosporiaceae</taxon>
        <taxon>Quadrisphaera</taxon>
    </lineage>
</organism>
<feature type="transmembrane region" description="Helical" evidence="2">
    <location>
        <begin position="256"/>
        <end position="276"/>
    </location>
</feature>
<name>A0A316ABH0_9ACTN</name>
<sequence>MTTLTLVTVAVIVYGVMGRRGYGRALALGGATPVGAAAVAGAIAVPTFYAVAVGAAVGVMLRFLRRAQEPERELPPIPGVQPLVLLVPVALMVTLLAPLFFNGLPVLLPSGADAQLSAGLLTKSNIAQIGYLALSVCVVVYLARSRYTGPEVVGIAVCLCTVFSFWAYLGTLGAPFPRGFFDNSPAFTFQETLPGGQPRVRGIMSEPSGLAASSLMTMAYTASRVRSVRGWHRTGLVFCFAMALYLGLIATSATFFVAGVVVAGLAVAIAAVQFVLRRGPLSQVTATVLCLAAIASLWVLPALSNFLGLIVSDKVDSSSYEERSGADSYSYELVWNTYGFGVGLGANRASSFAASLLSTVGVVGALLLVATLWIVIREAWPNKRYRPVVWTLLALLVAKVIAGPDLADTSGVMWMSLGVLAHAALQRSQRARTLPRVARDASLRRPAEPARVEAPVRLSPRPQAGL</sequence>
<evidence type="ECO:0000313" key="4">
    <source>
        <dbReference type="Proteomes" id="UP000245469"/>
    </source>
</evidence>
<feature type="compositionally biased region" description="Basic and acidic residues" evidence="1">
    <location>
        <begin position="437"/>
        <end position="451"/>
    </location>
</feature>
<gene>
    <name evidence="3" type="ORF">BXY45_10447</name>
</gene>
<feature type="transmembrane region" description="Helical" evidence="2">
    <location>
        <begin position="34"/>
        <end position="61"/>
    </location>
</feature>
<keyword evidence="2" id="KW-0472">Membrane</keyword>
<accession>A0A316ABH0</accession>
<feature type="transmembrane region" description="Helical" evidence="2">
    <location>
        <begin position="126"/>
        <end position="143"/>
    </location>
</feature>
<evidence type="ECO:0000256" key="1">
    <source>
        <dbReference type="SAM" id="MobiDB-lite"/>
    </source>
</evidence>
<keyword evidence="2" id="KW-0812">Transmembrane</keyword>
<dbReference type="AlphaFoldDB" id="A0A316ABH0"/>
<evidence type="ECO:0000313" key="3">
    <source>
        <dbReference type="EMBL" id="PWJ55126.1"/>
    </source>
</evidence>
<evidence type="ECO:0008006" key="5">
    <source>
        <dbReference type="Google" id="ProtNLM"/>
    </source>
</evidence>
<dbReference type="OrthoDB" id="3078316at2"/>
<proteinExistence type="predicted"/>
<feature type="region of interest" description="Disordered" evidence="1">
    <location>
        <begin position="436"/>
        <end position="466"/>
    </location>
</feature>
<evidence type="ECO:0000256" key="2">
    <source>
        <dbReference type="SAM" id="Phobius"/>
    </source>
</evidence>
<keyword evidence="2" id="KW-1133">Transmembrane helix</keyword>